<protein>
    <submittedName>
        <fullName evidence="7">Flavocytochrome c</fullName>
    </submittedName>
</protein>
<dbReference type="Gene3D" id="3.50.50.60">
    <property type="entry name" value="FAD/NAD(P)-binding domain"/>
    <property type="match status" value="1"/>
</dbReference>
<evidence type="ECO:0000313" key="8">
    <source>
        <dbReference type="Proteomes" id="UP000095038"/>
    </source>
</evidence>
<dbReference type="SUPFAM" id="SSF55856">
    <property type="entry name" value="Cytochrome b5-like heme/steroid binding domain"/>
    <property type="match status" value="1"/>
</dbReference>
<dbReference type="InterPro" id="IPR036188">
    <property type="entry name" value="FAD/NAD-bd_sf"/>
</dbReference>
<dbReference type="Pfam" id="PF00890">
    <property type="entry name" value="FAD_binding_2"/>
    <property type="match status" value="1"/>
</dbReference>
<sequence length="656" mass="71848">MTDYLELENVPKNPIIVVGGGLAGLSAAHQCLINGSNVVLLDKQAFFGGNSTKATSGINGSLTRTQVKLNINDSVDSFLNDTLKSAKGQADEKLAKVLTYESASAVEWLQDYFNLDLSLVSRLGGHSQPRTHRGKDARFPGMAITYALMEKIEHIFESNPERVLISKKSKVVKLIKNDSQNFIKGLIFEKDGKNYQIFGPVILATGGYAADFDDVDNSLLNKYRPDIMDLPTTNGNHATGDGQKLVIKSGGIGIDLEKVQIHPTGLVNPKDINSKFKFLAGEALRGEGAIMLDATGKRFCDELGTRDYVSNEMTKVKAPIRLVLNSKAAKNLPFHVSHYESRGLMKKISGQQLLNEIGCSKETLLNQFNEYNKFSDYASKTPQKTIDPFGKKFFPSTPFNLDDEFHVSIICRVVHFTMGGVKIDPGARVLTSNNINPSSKDKVEPILGLYAAGELAGNIHGYNRLGGSSLLACVCFGRVAANSATQYLLQNLSNNSLDTKQVAISRLNKIRLHLDPDQHDIIVSFEDDNATENTSPAPKKSKKPTDKKTASPKKTKKSKKTLKKPKAFSVPKKEYSMNEIAKHTKEDDCWIAVKGAVLDVSNFYDDHPGGKQSLVNFGGKDASEAFEMLHDDNVISKYAASTVIGRVKGQKLTLKA</sequence>
<dbReference type="Gene3D" id="3.90.700.10">
    <property type="entry name" value="Succinate dehydrogenase/fumarate reductase flavoprotein, catalytic domain"/>
    <property type="match status" value="1"/>
</dbReference>
<dbReference type="STRING" id="1344418.A0A1D2VR92"/>
<gene>
    <name evidence="7" type="ORF">ASCRUDRAFT_68122</name>
</gene>
<organism evidence="7 8">
    <name type="scientific">Ascoidea rubescens DSM 1968</name>
    <dbReference type="NCBI Taxonomy" id="1344418"/>
    <lineage>
        <taxon>Eukaryota</taxon>
        <taxon>Fungi</taxon>
        <taxon>Dikarya</taxon>
        <taxon>Ascomycota</taxon>
        <taxon>Saccharomycotina</taxon>
        <taxon>Saccharomycetes</taxon>
        <taxon>Ascoideaceae</taxon>
        <taxon>Ascoidea</taxon>
    </lineage>
</organism>
<dbReference type="GeneID" id="30965120"/>
<name>A0A1D2VR92_9ASCO</name>
<dbReference type="InterPro" id="IPR001199">
    <property type="entry name" value="Cyt_B5-like_heme/steroid-bd"/>
</dbReference>
<proteinExistence type="predicted"/>
<dbReference type="AlphaFoldDB" id="A0A1D2VR92"/>
<keyword evidence="3" id="KW-0274">FAD</keyword>
<dbReference type="GO" id="GO:0010181">
    <property type="term" value="F:FMN binding"/>
    <property type="evidence" value="ECO:0007669"/>
    <property type="project" value="InterPro"/>
</dbReference>
<evidence type="ECO:0000313" key="7">
    <source>
        <dbReference type="EMBL" id="ODV64098.1"/>
    </source>
</evidence>
<evidence type="ECO:0000256" key="1">
    <source>
        <dbReference type="ARBA" id="ARBA00001974"/>
    </source>
</evidence>
<dbReference type="PANTHER" id="PTHR43400:SF1">
    <property type="entry name" value="FUMARATE REDUCTASE"/>
    <property type="match status" value="1"/>
</dbReference>
<comment type="cofactor">
    <cofactor evidence="1">
        <name>FAD</name>
        <dbReference type="ChEBI" id="CHEBI:57692"/>
    </cofactor>
</comment>
<evidence type="ECO:0000256" key="2">
    <source>
        <dbReference type="ARBA" id="ARBA00022630"/>
    </source>
</evidence>
<dbReference type="Proteomes" id="UP000095038">
    <property type="component" value="Unassembled WGS sequence"/>
</dbReference>
<dbReference type="Pfam" id="PF00173">
    <property type="entry name" value="Cyt-b5"/>
    <property type="match status" value="1"/>
</dbReference>
<evidence type="ECO:0000259" key="6">
    <source>
        <dbReference type="PROSITE" id="PS50255"/>
    </source>
</evidence>
<dbReference type="InParanoid" id="A0A1D2VR92"/>
<evidence type="ECO:0000256" key="3">
    <source>
        <dbReference type="ARBA" id="ARBA00022827"/>
    </source>
</evidence>
<evidence type="ECO:0000256" key="5">
    <source>
        <dbReference type="SAM" id="MobiDB-lite"/>
    </source>
</evidence>
<accession>A0A1D2VR92</accession>
<evidence type="ECO:0000256" key="4">
    <source>
        <dbReference type="ARBA" id="ARBA00023002"/>
    </source>
</evidence>
<dbReference type="InterPro" id="IPR036400">
    <property type="entry name" value="Cyt_B5-like_heme/steroid_sf"/>
</dbReference>
<dbReference type="PANTHER" id="PTHR43400">
    <property type="entry name" value="FUMARATE REDUCTASE"/>
    <property type="match status" value="1"/>
</dbReference>
<feature type="domain" description="Cytochrome b5 heme-binding" evidence="6">
    <location>
        <begin position="572"/>
        <end position="648"/>
    </location>
</feature>
<dbReference type="InterPro" id="IPR050315">
    <property type="entry name" value="FAD-oxidoreductase_2"/>
</dbReference>
<dbReference type="InterPro" id="IPR003953">
    <property type="entry name" value="FAD-dep_OxRdtase_2_FAD-bd"/>
</dbReference>
<keyword evidence="4" id="KW-0560">Oxidoreductase</keyword>
<dbReference type="SMART" id="SM01117">
    <property type="entry name" value="Cyt-b5"/>
    <property type="match status" value="1"/>
</dbReference>
<dbReference type="Gene3D" id="3.10.120.10">
    <property type="entry name" value="Cytochrome b5-like heme/steroid binding domain"/>
    <property type="match status" value="1"/>
</dbReference>
<feature type="compositionally biased region" description="Basic residues" evidence="5">
    <location>
        <begin position="550"/>
        <end position="566"/>
    </location>
</feature>
<reference evidence="8" key="1">
    <citation type="submission" date="2016-05" db="EMBL/GenBank/DDBJ databases">
        <title>Comparative genomics of biotechnologically important yeasts.</title>
        <authorList>
            <consortium name="DOE Joint Genome Institute"/>
            <person name="Riley R."/>
            <person name="Haridas S."/>
            <person name="Wolfe K.H."/>
            <person name="Lopes M.R."/>
            <person name="Hittinger C.T."/>
            <person name="Goker M."/>
            <person name="Salamov A."/>
            <person name="Wisecaver J."/>
            <person name="Long T.M."/>
            <person name="Aerts A.L."/>
            <person name="Barry K."/>
            <person name="Choi C."/>
            <person name="Clum A."/>
            <person name="Coughlan A.Y."/>
            <person name="Deshpande S."/>
            <person name="Douglass A.P."/>
            <person name="Hanson S.J."/>
            <person name="Klenk H.-P."/>
            <person name="Labutti K."/>
            <person name="Lapidus A."/>
            <person name="Lindquist E."/>
            <person name="Lipzen A."/>
            <person name="Meier-Kolthoff J.P."/>
            <person name="Ohm R.A."/>
            <person name="Otillar R.P."/>
            <person name="Pangilinan J."/>
            <person name="Peng Y."/>
            <person name="Rokas A."/>
            <person name="Rosa C.A."/>
            <person name="Scheuner C."/>
            <person name="Sibirny A.A."/>
            <person name="Slot J.C."/>
            <person name="Stielow J.B."/>
            <person name="Sun H."/>
            <person name="Kurtzman C.P."/>
            <person name="Blackwell M."/>
            <person name="Grigoriev I.V."/>
            <person name="Jeffries T.W."/>
        </authorList>
    </citation>
    <scope>NUCLEOTIDE SEQUENCE [LARGE SCALE GENOMIC DNA]</scope>
    <source>
        <strain evidence="8">DSM 1968</strain>
    </source>
</reference>
<dbReference type="EMBL" id="KV454475">
    <property type="protein sequence ID" value="ODV64098.1"/>
    <property type="molecule type" value="Genomic_DNA"/>
</dbReference>
<feature type="region of interest" description="Disordered" evidence="5">
    <location>
        <begin position="525"/>
        <end position="570"/>
    </location>
</feature>
<dbReference type="PROSITE" id="PS50255">
    <property type="entry name" value="CYTOCHROME_B5_2"/>
    <property type="match status" value="1"/>
</dbReference>
<keyword evidence="2" id="KW-0285">Flavoprotein</keyword>
<dbReference type="InterPro" id="IPR027477">
    <property type="entry name" value="Succ_DH/fumarate_Rdtase_cat_sf"/>
</dbReference>
<keyword evidence="8" id="KW-1185">Reference proteome</keyword>
<dbReference type="InterPro" id="IPR010960">
    <property type="entry name" value="Flavocytochrome_c"/>
</dbReference>
<dbReference type="GO" id="GO:0016491">
    <property type="term" value="F:oxidoreductase activity"/>
    <property type="evidence" value="ECO:0007669"/>
    <property type="project" value="UniProtKB-KW"/>
</dbReference>
<dbReference type="OrthoDB" id="10254877at2759"/>
<dbReference type="SUPFAM" id="SSF51905">
    <property type="entry name" value="FAD/NAD(P)-binding domain"/>
    <property type="match status" value="1"/>
</dbReference>
<dbReference type="RefSeq" id="XP_020050405.1">
    <property type="nucleotide sequence ID" value="XM_020191484.1"/>
</dbReference>
<dbReference type="NCBIfam" id="TIGR01813">
    <property type="entry name" value="flavo_cyto_c"/>
    <property type="match status" value="1"/>
</dbReference>
<dbReference type="SUPFAM" id="SSF56425">
    <property type="entry name" value="Succinate dehydrogenase/fumarate reductase flavoprotein, catalytic domain"/>
    <property type="match status" value="1"/>
</dbReference>